<proteinExistence type="predicted"/>
<dbReference type="AlphaFoldDB" id="A0A5D2W783"/>
<organism evidence="1 2">
    <name type="scientific">Gossypium mustelinum</name>
    <name type="common">Cotton</name>
    <name type="synonym">Gossypium caicoense</name>
    <dbReference type="NCBI Taxonomy" id="34275"/>
    <lineage>
        <taxon>Eukaryota</taxon>
        <taxon>Viridiplantae</taxon>
        <taxon>Streptophyta</taxon>
        <taxon>Embryophyta</taxon>
        <taxon>Tracheophyta</taxon>
        <taxon>Spermatophyta</taxon>
        <taxon>Magnoliopsida</taxon>
        <taxon>eudicotyledons</taxon>
        <taxon>Gunneridae</taxon>
        <taxon>Pentapetalae</taxon>
        <taxon>rosids</taxon>
        <taxon>malvids</taxon>
        <taxon>Malvales</taxon>
        <taxon>Malvaceae</taxon>
        <taxon>Malvoideae</taxon>
        <taxon>Gossypium</taxon>
    </lineage>
</organism>
<dbReference type="PANTHER" id="PTHR34937:SF1">
    <property type="entry name" value="PARAMYOSIN"/>
    <property type="match status" value="1"/>
</dbReference>
<dbReference type="EMBL" id="CM017649">
    <property type="protein sequence ID" value="TYI97482.1"/>
    <property type="molecule type" value="Genomic_DNA"/>
</dbReference>
<sequence>MHRIEEPEEKKRVANESVEGLMMDIAAAEEEIIRWKSVAEQEAAAGRAVEQEFLAQIVGLLLSIGTSSEITLSNNSIDSYFFILSRLYMACK</sequence>
<accession>A0A5D2W783</accession>
<dbReference type="Proteomes" id="UP000323597">
    <property type="component" value="Chromosome D01"/>
</dbReference>
<protein>
    <submittedName>
        <fullName evidence="1">Uncharacterized protein</fullName>
    </submittedName>
</protein>
<name>A0A5D2W783_GOSMU</name>
<dbReference type="PANTHER" id="PTHR34937">
    <property type="entry name" value="OS08G0559800 PROTEIN"/>
    <property type="match status" value="1"/>
</dbReference>
<keyword evidence="2" id="KW-1185">Reference proteome</keyword>
<gene>
    <name evidence="1" type="ORF">E1A91_D01G146500v1</name>
</gene>
<evidence type="ECO:0000313" key="1">
    <source>
        <dbReference type="EMBL" id="TYI97482.1"/>
    </source>
</evidence>
<reference evidence="1 2" key="1">
    <citation type="submission" date="2019-07" db="EMBL/GenBank/DDBJ databases">
        <title>WGS assembly of Gossypium mustelinum.</title>
        <authorList>
            <person name="Chen Z.J."/>
            <person name="Sreedasyam A."/>
            <person name="Ando A."/>
            <person name="Song Q."/>
            <person name="De L."/>
            <person name="Hulse-Kemp A."/>
            <person name="Ding M."/>
            <person name="Ye W."/>
            <person name="Kirkbride R."/>
            <person name="Jenkins J."/>
            <person name="Plott C."/>
            <person name="Lovell J."/>
            <person name="Lin Y.-M."/>
            <person name="Vaughn R."/>
            <person name="Liu B."/>
            <person name="Li W."/>
            <person name="Simpson S."/>
            <person name="Scheffler B."/>
            <person name="Saski C."/>
            <person name="Grover C."/>
            <person name="Hu G."/>
            <person name="Conover J."/>
            <person name="Carlson J."/>
            <person name="Shu S."/>
            <person name="Boston L."/>
            <person name="Williams M."/>
            <person name="Peterson D."/>
            <person name="Mcgee K."/>
            <person name="Jones D."/>
            <person name="Wendel J."/>
            <person name="Stelly D."/>
            <person name="Grimwood J."/>
            <person name="Schmutz J."/>
        </authorList>
    </citation>
    <scope>NUCLEOTIDE SEQUENCE [LARGE SCALE GENOMIC DNA]</scope>
    <source>
        <strain evidence="1">1408120.09</strain>
    </source>
</reference>
<dbReference type="SMR" id="A0A5D2W783"/>
<evidence type="ECO:0000313" key="2">
    <source>
        <dbReference type="Proteomes" id="UP000323597"/>
    </source>
</evidence>
<dbReference type="InterPro" id="IPR040300">
    <property type="entry name" value="At3g49055-like"/>
</dbReference>